<dbReference type="Proteomes" id="UP000193467">
    <property type="component" value="Unassembled WGS sequence"/>
</dbReference>
<evidence type="ECO:0000259" key="2">
    <source>
        <dbReference type="Pfam" id="PF21666"/>
    </source>
</evidence>
<accession>A0A1Y2F2M4</accession>
<keyword evidence="4" id="KW-1185">Reference proteome</keyword>
<sequence length="559" mass="63899">MPHQAYGTRPEAEGQRPFATPFDQIDTEEFSGEVPDHLEAPYSLQDIDMQKLSYAIRSKPDWHLKRKDLEIRAKWKAEALAQNQGDGGLTEAMVDYTLDELELHERDLNDPNGIRKSCFDKIFESDSLIPSELRDALLQHVAKLENVPEEALDWHPGSNKQVLDLVHPSLFPLRYGISPIRTRNEAGELTEELSAAPEARNAKHSTSKHFQWLPTDFTIAEDGSVKLESYINNLHPEREAAFYPILARLFERFVPMYERVLSDLQSPPPRRINVTSEDAYGWYGEEFDDEAYEGSDIDTAWEEFNEKRQITLPAPKEPFSLPPAPETDAPAFKLRGRTVQVIVKLANILLSPEQPTYEGGVWHVEGMQNEEIVASGIYYYDEENISESRLAFRGTFDEELLSYDQNDNRGVGLVYGIENEGPCVQNFGSLETKGGRAISFPNLYQHQVSNFSLLDPTKPGHRKILVFFLVDPLKRIPSTTDVPPQQQEWAAEELWKDRQEDSTLPSLPNELWAKVLEESPLLSLKEAKVIREELMKERKFLVSENTTAIFERPFSLCEH</sequence>
<evidence type="ECO:0000313" key="4">
    <source>
        <dbReference type="Proteomes" id="UP000193467"/>
    </source>
</evidence>
<dbReference type="InterPro" id="IPR025340">
    <property type="entry name" value="DUF4246"/>
</dbReference>
<dbReference type="PANTHER" id="PTHR33119:SF1">
    <property type="entry name" value="FE2OG DIOXYGENASE DOMAIN-CONTAINING PROTEIN"/>
    <property type="match status" value="1"/>
</dbReference>
<evidence type="ECO:0000313" key="3">
    <source>
        <dbReference type="EMBL" id="ORY77596.1"/>
    </source>
</evidence>
<dbReference type="InterPro" id="IPR049207">
    <property type="entry name" value="DUF4246_N"/>
</dbReference>
<feature type="domain" description="DUF4246" evidence="2">
    <location>
        <begin position="15"/>
        <end position="78"/>
    </location>
</feature>
<dbReference type="AlphaFoldDB" id="A0A1Y2F2M4"/>
<dbReference type="STRING" id="106004.A0A1Y2F2M4"/>
<dbReference type="PANTHER" id="PTHR33119">
    <property type="entry name" value="IFI3P"/>
    <property type="match status" value="1"/>
</dbReference>
<protein>
    <submittedName>
        <fullName evidence="3">Uncharacterized protein</fullName>
    </submittedName>
</protein>
<feature type="domain" description="DUF4246" evidence="1">
    <location>
        <begin position="91"/>
        <end position="493"/>
    </location>
</feature>
<organism evidence="3 4">
    <name type="scientific">Leucosporidium creatinivorum</name>
    <dbReference type="NCBI Taxonomy" id="106004"/>
    <lineage>
        <taxon>Eukaryota</taxon>
        <taxon>Fungi</taxon>
        <taxon>Dikarya</taxon>
        <taxon>Basidiomycota</taxon>
        <taxon>Pucciniomycotina</taxon>
        <taxon>Microbotryomycetes</taxon>
        <taxon>Leucosporidiales</taxon>
        <taxon>Leucosporidium</taxon>
    </lineage>
</organism>
<dbReference type="InParanoid" id="A0A1Y2F2M4"/>
<proteinExistence type="predicted"/>
<dbReference type="Pfam" id="PF14033">
    <property type="entry name" value="DUF4246"/>
    <property type="match status" value="1"/>
</dbReference>
<evidence type="ECO:0000259" key="1">
    <source>
        <dbReference type="Pfam" id="PF14033"/>
    </source>
</evidence>
<reference evidence="3 4" key="1">
    <citation type="submission" date="2016-07" db="EMBL/GenBank/DDBJ databases">
        <title>Pervasive Adenine N6-methylation of Active Genes in Fungi.</title>
        <authorList>
            <consortium name="DOE Joint Genome Institute"/>
            <person name="Mondo S.J."/>
            <person name="Dannebaum R.O."/>
            <person name="Kuo R.C."/>
            <person name="Labutti K."/>
            <person name="Haridas S."/>
            <person name="Kuo A."/>
            <person name="Salamov A."/>
            <person name="Ahrendt S.R."/>
            <person name="Lipzen A."/>
            <person name="Sullivan W."/>
            <person name="Andreopoulos W.B."/>
            <person name="Clum A."/>
            <person name="Lindquist E."/>
            <person name="Daum C."/>
            <person name="Ramamoorthy G.K."/>
            <person name="Gryganskyi A."/>
            <person name="Culley D."/>
            <person name="Magnuson J.K."/>
            <person name="James T.Y."/>
            <person name="O'Malley M.A."/>
            <person name="Stajich J.E."/>
            <person name="Spatafora J.W."/>
            <person name="Visel A."/>
            <person name="Grigoriev I.V."/>
        </authorList>
    </citation>
    <scope>NUCLEOTIDE SEQUENCE [LARGE SCALE GENOMIC DNA]</scope>
    <source>
        <strain evidence="3 4">62-1032</strain>
    </source>
</reference>
<dbReference type="OrthoDB" id="415532at2759"/>
<dbReference type="InterPro" id="IPR049192">
    <property type="entry name" value="DUF4246_C"/>
</dbReference>
<name>A0A1Y2F2M4_9BASI</name>
<dbReference type="EMBL" id="MCGR01000031">
    <property type="protein sequence ID" value="ORY77596.1"/>
    <property type="molecule type" value="Genomic_DNA"/>
</dbReference>
<comment type="caution">
    <text evidence="3">The sequence shown here is derived from an EMBL/GenBank/DDBJ whole genome shotgun (WGS) entry which is preliminary data.</text>
</comment>
<gene>
    <name evidence="3" type="ORF">BCR35DRAFT_305349</name>
</gene>
<dbReference type="Pfam" id="PF21666">
    <property type="entry name" value="DUF4246_N"/>
    <property type="match status" value="1"/>
</dbReference>